<gene>
    <name evidence="1" type="ORF">MYCFIDRAFT_182310</name>
</gene>
<sequence>MAHRPRSTMQRMMSSNDLLVLRTAKRSLAWSAIEARADKFGQNHTWLQSNATRMERVQADLLAQCAFWKSVKPELGQ</sequence>
<proteinExistence type="predicted"/>
<dbReference type="KEGG" id="pfj:MYCFIDRAFT_182310"/>
<protein>
    <submittedName>
        <fullName evidence="1">Uncharacterized protein</fullName>
    </submittedName>
</protein>
<evidence type="ECO:0000313" key="1">
    <source>
        <dbReference type="EMBL" id="EME84293.1"/>
    </source>
</evidence>
<keyword evidence="2" id="KW-1185">Reference proteome</keyword>
<organism evidence="1 2">
    <name type="scientific">Pseudocercospora fijiensis (strain CIRAD86)</name>
    <name type="common">Black leaf streak disease fungus</name>
    <name type="synonym">Mycosphaerella fijiensis</name>
    <dbReference type="NCBI Taxonomy" id="383855"/>
    <lineage>
        <taxon>Eukaryota</taxon>
        <taxon>Fungi</taxon>
        <taxon>Dikarya</taxon>
        <taxon>Ascomycota</taxon>
        <taxon>Pezizomycotina</taxon>
        <taxon>Dothideomycetes</taxon>
        <taxon>Dothideomycetidae</taxon>
        <taxon>Mycosphaerellales</taxon>
        <taxon>Mycosphaerellaceae</taxon>
        <taxon>Pseudocercospora</taxon>
    </lineage>
</organism>
<dbReference type="HOGENOM" id="CLU_2639127_0_0_1"/>
<dbReference type="EMBL" id="KB446557">
    <property type="protein sequence ID" value="EME84293.1"/>
    <property type="molecule type" value="Genomic_DNA"/>
</dbReference>
<evidence type="ECO:0000313" key="2">
    <source>
        <dbReference type="Proteomes" id="UP000016932"/>
    </source>
</evidence>
<dbReference type="VEuPathDB" id="FungiDB:MYCFIDRAFT_182310"/>
<name>M3B4J4_PSEFD</name>
<dbReference type="RefSeq" id="XP_007924917.1">
    <property type="nucleotide sequence ID" value="XM_007926726.1"/>
</dbReference>
<dbReference type="GeneID" id="19334603"/>
<accession>M3B4J4</accession>
<reference evidence="1 2" key="1">
    <citation type="journal article" date="2012" name="PLoS Pathog.">
        <title>Diverse lifestyles and strategies of plant pathogenesis encoded in the genomes of eighteen Dothideomycetes fungi.</title>
        <authorList>
            <person name="Ohm R.A."/>
            <person name="Feau N."/>
            <person name="Henrissat B."/>
            <person name="Schoch C.L."/>
            <person name="Horwitz B.A."/>
            <person name="Barry K.W."/>
            <person name="Condon B.J."/>
            <person name="Copeland A.C."/>
            <person name="Dhillon B."/>
            <person name="Glaser F."/>
            <person name="Hesse C.N."/>
            <person name="Kosti I."/>
            <person name="LaButti K."/>
            <person name="Lindquist E.A."/>
            <person name="Lucas S."/>
            <person name="Salamov A.A."/>
            <person name="Bradshaw R.E."/>
            <person name="Ciuffetti L."/>
            <person name="Hamelin R.C."/>
            <person name="Kema G.H.J."/>
            <person name="Lawrence C."/>
            <person name="Scott J.A."/>
            <person name="Spatafora J.W."/>
            <person name="Turgeon B.G."/>
            <person name="de Wit P.J.G.M."/>
            <person name="Zhong S."/>
            <person name="Goodwin S.B."/>
            <person name="Grigoriev I.V."/>
        </authorList>
    </citation>
    <scope>NUCLEOTIDE SEQUENCE [LARGE SCALE GENOMIC DNA]</scope>
    <source>
        <strain evidence="1 2">CIRAD86</strain>
    </source>
</reference>
<dbReference type="AlphaFoldDB" id="M3B4J4"/>
<dbReference type="Proteomes" id="UP000016932">
    <property type="component" value="Unassembled WGS sequence"/>
</dbReference>